<dbReference type="EMBL" id="JAIMJA010000011">
    <property type="protein sequence ID" value="MCE2595596.1"/>
    <property type="molecule type" value="Genomic_DNA"/>
</dbReference>
<comment type="caution">
    <text evidence="8">The sequence shown here is derived from an EMBL/GenBank/DDBJ whole genome shotgun (WGS) entry which is preliminary data.</text>
</comment>
<comment type="similarity">
    <text evidence="2 6">Belongs to the FliS family.</text>
</comment>
<evidence type="ECO:0000256" key="5">
    <source>
        <dbReference type="ARBA" id="ARBA00023186"/>
    </source>
</evidence>
<dbReference type="RefSeq" id="WP_233053106.1">
    <property type="nucleotide sequence ID" value="NZ_JAIMJA010000011.1"/>
</dbReference>
<evidence type="ECO:0000256" key="3">
    <source>
        <dbReference type="ARBA" id="ARBA00022490"/>
    </source>
</evidence>
<dbReference type="PANTHER" id="PTHR34773">
    <property type="entry name" value="FLAGELLAR SECRETION CHAPERONE FLIS"/>
    <property type="match status" value="1"/>
</dbReference>
<keyword evidence="8" id="KW-0969">Cilium</keyword>
<keyword evidence="5" id="KW-0143">Chaperone</keyword>
<keyword evidence="9" id="KW-1185">Reference proteome</keyword>
<dbReference type="PANTHER" id="PTHR34773:SF1">
    <property type="entry name" value="FLAGELLAR SECRETION CHAPERONE FLIS"/>
    <property type="match status" value="1"/>
</dbReference>
<evidence type="ECO:0000313" key="9">
    <source>
        <dbReference type="Proteomes" id="UP001201273"/>
    </source>
</evidence>
<evidence type="ECO:0000256" key="2">
    <source>
        <dbReference type="ARBA" id="ARBA00008787"/>
    </source>
</evidence>
<dbReference type="InterPro" id="IPR003713">
    <property type="entry name" value="FliS"/>
</dbReference>
<accession>A0ABS8WCW3</accession>
<dbReference type="Gene3D" id="1.20.120.340">
    <property type="entry name" value="Flagellar protein FliS"/>
    <property type="match status" value="1"/>
</dbReference>
<keyword evidence="8" id="KW-0966">Cell projection</keyword>
<evidence type="ECO:0000256" key="7">
    <source>
        <dbReference type="SAM" id="MobiDB-lite"/>
    </source>
</evidence>
<dbReference type="SUPFAM" id="SSF101116">
    <property type="entry name" value="Flagellar export chaperone FliS"/>
    <property type="match status" value="1"/>
</dbReference>
<dbReference type="Proteomes" id="UP001201273">
    <property type="component" value="Unassembled WGS sequence"/>
</dbReference>
<dbReference type="PIRSF" id="PIRSF039090">
    <property type="entry name" value="Flis"/>
    <property type="match status" value="1"/>
</dbReference>
<dbReference type="CDD" id="cd16098">
    <property type="entry name" value="FliS"/>
    <property type="match status" value="1"/>
</dbReference>
<dbReference type="NCBIfam" id="TIGR00208">
    <property type="entry name" value="fliS"/>
    <property type="match status" value="1"/>
</dbReference>
<gene>
    <name evidence="8" type="primary">fliS</name>
    <name evidence="8" type="ORF">K6Y31_12270</name>
</gene>
<feature type="region of interest" description="Disordered" evidence="7">
    <location>
        <begin position="124"/>
        <end position="144"/>
    </location>
</feature>
<keyword evidence="4 6" id="KW-1005">Bacterial flagellum biogenesis</keyword>
<evidence type="ECO:0000256" key="1">
    <source>
        <dbReference type="ARBA" id="ARBA00004514"/>
    </source>
</evidence>
<organism evidence="8 9">
    <name type="scientific">Motilimonas cestriensis</name>
    <dbReference type="NCBI Taxonomy" id="2742685"/>
    <lineage>
        <taxon>Bacteria</taxon>
        <taxon>Pseudomonadati</taxon>
        <taxon>Pseudomonadota</taxon>
        <taxon>Gammaproteobacteria</taxon>
        <taxon>Alteromonadales</taxon>
        <taxon>Alteromonadales genera incertae sedis</taxon>
        <taxon>Motilimonas</taxon>
    </lineage>
</organism>
<dbReference type="InterPro" id="IPR036584">
    <property type="entry name" value="FliS_sf"/>
</dbReference>
<evidence type="ECO:0000313" key="8">
    <source>
        <dbReference type="EMBL" id="MCE2595596.1"/>
    </source>
</evidence>
<comment type="subcellular location">
    <subcellularLocation>
        <location evidence="1 6">Cytoplasm</location>
        <location evidence="1 6">Cytosol</location>
    </subcellularLocation>
</comment>
<reference evidence="8 9" key="1">
    <citation type="journal article" date="2022" name="Environ. Microbiol. Rep.">
        <title>Eco-phylogenetic analyses reveal divergent evolution of vitamin B12 metabolism in the marine bacterial family 'Psychromonadaceae'.</title>
        <authorList>
            <person name="Jin X."/>
            <person name="Yang Y."/>
            <person name="Cao H."/>
            <person name="Gao B."/>
            <person name="Zhao Z."/>
        </authorList>
    </citation>
    <scope>NUCLEOTIDE SEQUENCE [LARGE SCALE GENOMIC DNA]</scope>
    <source>
        <strain evidence="8 9">MKS20</strain>
    </source>
</reference>
<sequence>MRANVRAYSQISKESGVIAADPHRVILMLMKGLLDSVATAKGCIQRKDFEGKAIAINKAINIVAGLQDGINMDVYPEIGNNFYQLYDYVIRRLSEADSSGTQLDEVYQLISPLKEAWANISESDKQEAEELRAKMSTPEAKHGE</sequence>
<evidence type="ECO:0000256" key="6">
    <source>
        <dbReference type="PIRNR" id="PIRNR039090"/>
    </source>
</evidence>
<protein>
    <recommendedName>
        <fullName evidence="6">Flagellar secretion chaperone FliS</fullName>
    </recommendedName>
</protein>
<evidence type="ECO:0000256" key="4">
    <source>
        <dbReference type="ARBA" id="ARBA00022795"/>
    </source>
</evidence>
<dbReference type="Pfam" id="PF02561">
    <property type="entry name" value="FliS"/>
    <property type="match status" value="1"/>
</dbReference>
<keyword evidence="8" id="KW-0282">Flagellum</keyword>
<name>A0ABS8WCW3_9GAMM</name>
<proteinExistence type="inferred from homology"/>
<keyword evidence="3 6" id="KW-0963">Cytoplasm</keyword>